<dbReference type="Proteomes" id="UP000830167">
    <property type="component" value="Chromosome"/>
</dbReference>
<keyword evidence="14" id="KW-1278">Translocase</keyword>
<keyword evidence="12 22" id="KW-0067">ATP-binding</keyword>
<keyword evidence="11" id="KW-0187">Copper transport</keyword>
<dbReference type="PROSITE" id="PS50846">
    <property type="entry name" value="HMA_2"/>
    <property type="match status" value="2"/>
</dbReference>
<dbReference type="RefSeq" id="WP_347438953.1">
    <property type="nucleotide sequence ID" value="NZ_CP089291.1"/>
</dbReference>
<evidence type="ECO:0000256" key="8">
    <source>
        <dbReference type="ARBA" id="ARBA00022723"/>
    </source>
</evidence>
<organism evidence="24 25">
    <name type="scientific">Fodinisporobacter ferrooxydans</name>
    <dbReference type="NCBI Taxonomy" id="2901836"/>
    <lineage>
        <taxon>Bacteria</taxon>
        <taxon>Bacillati</taxon>
        <taxon>Bacillota</taxon>
        <taxon>Bacilli</taxon>
        <taxon>Bacillales</taxon>
        <taxon>Alicyclobacillaceae</taxon>
        <taxon>Fodinisporobacter</taxon>
    </lineage>
</organism>
<dbReference type="Pfam" id="PF00122">
    <property type="entry name" value="E1-E2_ATPase"/>
    <property type="match status" value="1"/>
</dbReference>
<dbReference type="SUPFAM" id="SSF55008">
    <property type="entry name" value="HMA, heavy metal-associated domain"/>
    <property type="match status" value="2"/>
</dbReference>
<evidence type="ECO:0000313" key="24">
    <source>
        <dbReference type="EMBL" id="UOF92275.1"/>
    </source>
</evidence>
<feature type="transmembrane region" description="Helical" evidence="22">
    <location>
        <begin position="249"/>
        <end position="267"/>
    </location>
</feature>
<dbReference type="Gene3D" id="2.70.150.10">
    <property type="entry name" value="Calcium-transporting ATPase, cytoplasmic transduction domain A"/>
    <property type="match status" value="1"/>
</dbReference>
<evidence type="ECO:0000256" key="21">
    <source>
        <dbReference type="ARBA" id="ARBA00049289"/>
    </source>
</evidence>
<dbReference type="PRINTS" id="PR00943">
    <property type="entry name" value="CUATPASE"/>
</dbReference>
<dbReference type="CDD" id="cd02094">
    <property type="entry name" value="P-type_ATPase_Cu-like"/>
    <property type="match status" value="1"/>
</dbReference>
<evidence type="ECO:0000256" key="3">
    <source>
        <dbReference type="ARBA" id="ARBA00012517"/>
    </source>
</evidence>
<evidence type="ECO:0000256" key="7">
    <source>
        <dbReference type="ARBA" id="ARBA00022692"/>
    </source>
</evidence>
<comment type="catalytic activity">
    <reaction evidence="21">
        <text>Cu(+)(in) + ATP + H2O = Cu(+)(out) + ADP + phosphate + H(+)</text>
        <dbReference type="Rhea" id="RHEA:25792"/>
        <dbReference type="ChEBI" id="CHEBI:15377"/>
        <dbReference type="ChEBI" id="CHEBI:15378"/>
        <dbReference type="ChEBI" id="CHEBI:30616"/>
        <dbReference type="ChEBI" id="CHEBI:43474"/>
        <dbReference type="ChEBI" id="CHEBI:49552"/>
        <dbReference type="ChEBI" id="CHEBI:456216"/>
        <dbReference type="EC" id="7.2.2.8"/>
    </reaction>
</comment>
<comment type="subcellular location">
    <subcellularLocation>
        <location evidence="22">Cell membrane</location>
    </subcellularLocation>
    <subcellularLocation>
        <location evidence="1">Endomembrane system</location>
        <topology evidence="1">Multi-pass membrane protein</topology>
    </subcellularLocation>
</comment>
<dbReference type="InterPro" id="IPR008250">
    <property type="entry name" value="ATPase_P-typ_transduc_dom_A_sf"/>
</dbReference>
<dbReference type="PROSITE" id="PS00154">
    <property type="entry name" value="ATPASE_E1_E2"/>
    <property type="match status" value="1"/>
</dbReference>
<dbReference type="InterPro" id="IPR044492">
    <property type="entry name" value="P_typ_ATPase_HD_dom"/>
</dbReference>
<dbReference type="PRINTS" id="PR00119">
    <property type="entry name" value="CATATPASE"/>
</dbReference>
<dbReference type="SFLD" id="SFLDG00002">
    <property type="entry name" value="C1.7:_P-type_atpase_like"/>
    <property type="match status" value="1"/>
</dbReference>
<evidence type="ECO:0000259" key="23">
    <source>
        <dbReference type="PROSITE" id="PS50846"/>
    </source>
</evidence>
<feature type="transmembrane region" description="Helical" evidence="22">
    <location>
        <begin position="401"/>
        <end position="423"/>
    </location>
</feature>
<dbReference type="InterPro" id="IPR006122">
    <property type="entry name" value="HMA_Cu_ion-bd"/>
</dbReference>
<gene>
    <name evidence="24" type="ORF">LSG31_08985</name>
</gene>
<feature type="transmembrane region" description="Helical" evidence="22">
    <location>
        <begin position="185"/>
        <end position="204"/>
    </location>
</feature>
<dbReference type="PROSITE" id="PS01047">
    <property type="entry name" value="HMA_1"/>
    <property type="match status" value="2"/>
</dbReference>
<keyword evidence="8 22" id="KW-0479">Metal-binding</keyword>
<dbReference type="SUPFAM" id="SSF81653">
    <property type="entry name" value="Calcium ATPase, transduction domain A"/>
    <property type="match status" value="1"/>
</dbReference>
<evidence type="ECO:0000256" key="13">
    <source>
        <dbReference type="ARBA" id="ARBA00022842"/>
    </source>
</evidence>
<evidence type="ECO:0000256" key="1">
    <source>
        <dbReference type="ARBA" id="ARBA00004127"/>
    </source>
</evidence>
<keyword evidence="9" id="KW-0677">Repeat</keyword>
<keyword evidence="6" id="KW-0597">Phosphoprotein</keyword>
<feature type="transmembrane region" description="Helical" evidence="22">
    <location>
        <begin position="429"/>
        <end position="448"/>
    </location>
</feature>
<evidence type="ECO:0000256" key="18">
    <source>
        <dbReference type="ARBA" id="ARBA00023136"/>
    </source>
</evidence>
<evidence type="ECO:0000256" key="12">
    <source>
        <dbReference type="ARBA" id="ARBA00022840"/>
    </source>
</evidence>
<evidence type="ECO:0000256" key="10">
    <source>
        <dbReference type="ARBA" id="ARBA00022741"/>
    </source>
</evidence>
<feature type="transmembrane region" description="Helical" evidence="22">
    <location>
        <begin position="225"/>
        <end position="243"/>
    </location>
</feature>
<dbReference type="NCBIfam" id="TIGR00003">
    <property type="entry name" value="copper ion binding protein"/>
    <property type="match status" value="2"/>
</dbReference>
<dbReference type="Gene3D" id="3.40.1110.10">
    <property type="entry name" value="Calcium-transporting ATPase, cytoplasmic domain N"/>
    <property type="match status" value="1"/>
</dbReference>
<evidence type="ECO:0000256" key="14">
    <source>
        <dbReference type="ARBA" id="ARBA00022967"/>
    </source>
</evidence>
<dbReference type="CDD" id="cd00371">
    <property type="entry name" value="HMA"/>
    <property type="match status" value="2"/>
</dbReference>
<dbReference type="EMBL" id="CP089291">
    <property type="protein sequence ID" value="UOF92275.1"/>
    <property type="molecule type" value="Genomic_DNA"/>
</dbReference>
<evidence type="ECO:0000256" key="9">
    <source>
        <dbReference type="ARBA" id="ARBA00022737"/>
    </source>
</evidence>
<feature type="domain" description="HMA" evidence="23">
    <location>
        <begin position="5"/>
        <end position="70"/>
    </location>
</feature>
<evidence type="ECO:0000256" key="5">
    <source>
        <dbReference type="ARBA" id="ARBA00022448"/>
    </source>
</evidence>
<dbReference type="EC" id="7.2.2.8" evidence="3"/>
<keyword evidence="18 22" id="KW-0472">Membrane</keyword>
<dbReference type="PANTHER" id="PTHR43520">
    <property type="entry name" value="ATP7, ISOFORM B"/>
    <property type="match status" value="1"/>
</dbReference>
<name>A0ABY4CP49_9BACL</name>
<feature type="transmembrane region" description="Helical" evidence="22">
    <location>
        <begin position="741"/>
        <end position="760"/>
    </location>
</feature>
<dbReference type="Pfam" id="PF00702">
    <property type="entry name" value="Hydrolase"/>
    <property type="match status" value="1"/>
</dbReference>
<evidence type="ECO:0000256" key="16">
    <source>
        <dbReference type="ARBA" id="ARBA00023008"/>
    </source>
</evidence>
<dbReference type="InterPro" id="IPR059000">
    <property type="entry name" value="ATPase_P-type_domA"/>
</dbReference>
<keyword evidence="16" id="KW-0186">Copper</keyword>
<dbReference type="PANTHER" id="PTHR43520:SF8">
    <property type="entry name" value="P-TYPE CU(+) TRANSPORTER"/>
    <property type="match status" value="1"/>
</dbReference>
<dbReference type="Gene3D" id="3.40.50.1000">
    <property type="entry name" value="HAD superfamily/HAD-like"/>
    <property type="match status" value="1"/>
</dbReference>
<evidence type="ECO:0000256" key="22">
    <source>
        <dbReference type="RuleBase" id="RU362081"/>
    </source>
</evidence>
<dbReference type="InterPro" id="IPR017969">
    <property type="entry name" value="Heavy-metal-associated_CS"/>
</dbReference>
<proteinExistence type="inferred from homology"/>
<evidence type="ECO:0000256" key="15">
    <source>
        <dbReference type="ARBA" id="ARBA00022989"/>
    </source>
</evidence>
<evidence type="ECO:0000256" key="17">
    <source>
        <dbReference type="ARBA" id="ARBA00023065"/>
    </source>
</evidence>
<sequence length="797" mass="84409">MANVAEITLPVEGMTCASCASRIEKNVAKLPGVKEVNVNLASERARVVLDPQTSWKDVVERIEKTGYSVPGREAECNVIGMTCATCAARIEKAVGKLDAVKSVHVNLASEKARISFIPGIIQESDLIKAIENAGYGAKLASPSAAEEEKLRKQREYKRDIRILWFSIILNLPLVIQLLYQMAGGALILPVWASFLLATPIQLYVGGRFYKGAYHAVRGGSANMDVLVALGTSVAFLYSVYLWLTGSVDTYFDTSATIVTLIFMGKLLETRAKAKSSSAIEALVKLRAKVAHVLRDGVETDLPVEDLLVGDIVRVRPGEKVPTDGVIIEGSTAVDESFLTGESMPVTKESGDPVVGASVNQTRAFAMEVTKVGSETALAQIIRLVDQAQGSKAPVQRLADQISGIFVPIVLLIALVTFIAWGIFGGWSTAIIAAVAVLVIACPCALGLATPTAIMVGTGLGAESGILIKGGEHLERAHKVHAVIFDKTGTITAGKPQVTDVWTVDGVSEQVLLKLAAALEEQSEHPLGAAVVKQVKEQGMVYETATDIQALPGKGIEGLAGGRMIRIGNRRWLSETGIQTFPDEVLSEFESAGKTAVMVASDRQLLGIIAIADRVKADSQNTVRQLKEMGIEVWMITGDNERTAKAVARQVGIDNVIAGVLPGNKAEKVEELRKQGKTVAMVGDGINDAPALAAADVGIAMGTGADVALEAADIALMHGHTQGVVDAIRLSKATMRKIRQNLFWAFIYNVLGVPLAAAAILNPIIAGAAMALSSVSVVSNTLLLKRIRLGGKTGAANL</sequence>
<keyword evidence="13" id="KW-0460">Magnesium</keyword>
<evidence type="ECO:0000256" key="4">
    <source>
        <dbReference type="ARBA" id="ARBA00015102"/>
    </source>
</evidence>
<dbReference type="InterPro" id="IPR023214">
    <property type="entry name" value="HAD_sf"/>
</dbReference>
<dbReference type="NCBIfam" id="TIGR01494">
    <property type="entry name" value="ATPase_P-type"/>
    <property type="match status" value="1"/>
</dbReference>
<dbReference type="InterPro" id="IPR006121">
    <property type="entry name" value="HMA_dom"/>
</dbReference>
<dbReference type="InterPro" id="IPR023299">
    <property type="entry name" value="ATPase_P-typ_cyto_dom_N"/>
</dbReference>
<accession>A0ABY4CP49</accession>
<dbReference type="SUPFAM" id="SSF81665">
    <property type="entry name" value="Calcium ATPase, transmembrane domain M"/>
    <property type="match status" value="1"/>
</dbReference>
<keyword evidence="15 22" id="KW-1133">Transmembrane helix</keyword>
<keyword evidence="17" id="KW-0406">Ion transport</keyword>
<keyword evidence="25" id="KW-1185">Reference proteome</keyword>
<dbReference type="InterPro" id="IPR036412">
    <property type="entry name" value="HAD-like_sf"/>
</dbReference>
<feature type="domain" description="HMA" evidence="23">
    <location>
        <begin position="72"/>
        <end position="138"/>
    </location>
</feature>
<dbReference type="NCBIfam" id="TIGR01525">
    <property type="entry name" value="ATPase-IB_hvy"/>
    <property type="match status" value="1"/>
</dbReference>
<evidence type="ECO:0000313" key="25">
    <source>
        <dbReference type="Proteomes" id="UP000830167"/>
    </source>
</evidence>
<dbReference type="PROSITE" id="PS01229">
    <property type="entry name" value="COF_2"/>
    <property type="match status" value="1"/>
</dbReference>
<dbReference type="InterPro" id="IPR036163">
    <property type="entry name" value="HMA_dom_sf"/>
</dbReference>
<dbReference type="SUPFAM" id="SSF56784">
    <property type="entry name" value="HAD-like"/>
    <property type="match status" value="1"/>
</dbReference>
<feature type="transmembrane region" description="Helical" evidence="22">
    <location>
        <begin position="766"/>
        <end position="783"/>
    </location>
</feature>
<comment type="similarity">
    <text evidence="2 22">Belongs to the cation transport ATPase (P-type) (TC 3.A.3) family. Type IB subfamily.</text>
</comment>
<keyword evidence="10 22" id="KW-0547">Nucleotide-binding</keyword>
<evidence type="ECO:0000256" key="19">
    <source>
        <dbReference type="ARBA" id="ARBA00029719"/>
    </source>
</evidence>
<dbReference type="InterPro" id="IPR001757">
    <property type="entry name" value="P_typ_ATPase"/>
</dbReference>
<keyword evidence="22" id="KW-1003">Cell membrane</keyword>
<dbReference type="InterPro" id="IPR018303">
    <property type="entry name" value="ATPase_P-typ_P_site"/>
</dbReference>
<evidence type="ECO:0000256" key="2">
    <source>
        <dbReference type="ARBA" id="ARBA00006024"/>
    </source>
</evidence>
<evidence type="ECO:0000256" key="20">
    <source>
        <dbReference type="ARBA" id="ARBA00033239"/>
    </source>
</evidence>
<dbReference type="Gene3D" id="3.30.70.100">
    <property type="match status" value="2"/>
</dbReference>
<dbReference type="NCBIfam" id="TIGR01511">
    <property type="entry name" value="ATPase-IB1_Cu"/>
    <property type="match status" value="1"/>
</dbReference>
<reference evidence="24" key="1">
    <citation type="submission" date="2021-12" db="EMBL/GenBank/DDBJ databases">
        <title>Alicyclobacillaceae gen. nov., sp. nov., isolated from chalcocite enrichment system.</title>
        <authorList>
            <person name="Jiang Z."/>
        </authorList>
    </citation>
    <scope>NUCLEOTIDE SEQUENCE</scope>
    <source>
        <strain evidence="24">MYW30-H2</strain>
    </source>
</reference>
<evidence type="ECO:0000256" key="11">
    <source>
        <dbReference type="ARBA" id="ARBA00022796"/>
    </source>
</evidence>
<protein>
    <recommendedName>
        <fullName evidence="4">Copper-exporting P-type ATPase</fullName>
        <ecNumber evidence="3">7.2.2.8</ecNumber>
    </recommendedName>
    <alternativeName>
        <fullName evidence="19">Copper-exporting P-type ATPase A</fullName>
    </alternativeName>
    <alternativeName>
        <fullName evidence="20">Cu(+)-exporting ATPase</fullName>
    </alternativeName>
</protein>
<keyword evidence="7 22" id="KW-0812">Transmembrane</keyword>
<dbReference type="InterPro" id="IPR023298">
    <property type="entry name" value="ATPase_P-typ_TM_dom_sf"/>
</dbReference>
<feature type="transmembrane region" description="Helical" evidence="22">
    <location>
        <begin position="160"/>
        <end position="179"/>
    </location>
</feature>
<dbReference type="InterPro" id="IPR027256">
    <property type="entry name" value="P-typ_ATPase_IB"/>
</dbReference>
<evidence type="ECO:0000256" key="6">
    <source>
        <dbReference type="ARBA" id="ARBA00022553"/>
    </source>
</evidence>
<dbReference type="SFLD" id="SFLDS00003">
    <property type="entry name" value="Haloacid_Dehalogenase"/>
    <property type="match status" value="1"/>
</dbReference>
<dbReference type="SFLD" id="SFLDF00027">
    <property type="entry name" value="p-type_atpase"/>
    <property type="match status" value="1"/>
</dbReference>
<keyword evidence="5" id="KW-0813">Transport</keyword>
<dbReference type="Pfam" id="PF00403">
    <property type="entry name" value="HMA"/>
    <property type="match status" value="2"/>
</dbReference>